<dbReference type="Proteomes" id="UP001631969">
    <property type="component" value="Unassembled WGS sequence"/>
</dbReference>
<keyword evidence="2" id="KW-1185">Reference proteome</keyword>
<accession>A0ACC7P744</accession>
<reference evidence="1" key="1">
    <citation type="submission" date="2024-12" db="EMBL/GenBank/DDBJ databases">
        <authorList>
            <person name="Wu N."/>
        </authorList>
    </citation>
    <scope>NUCLEOTIDE SEQUENCE</scope>
    <source>
        <strain evidence="1">P15</strain>
    </source>
</reference>
<protein>
    <submittedName>
        <fullName evidence="1">Dihydrodipicolinate synthase family protein</fullName>
    </submittedName>
</protein>
<comment type="caution">
    <text evidence="1">The sequence shown here is derived from an EMBL/GenBank/DDBJ whole genome shotgun (WGS) entry which is preliminary data.</text>
</comment>
<evidence type="ECO:0000313" key="2">
    <source>
        <dbReference type="Proteomes" id="UP001631969"/>
    </source>
</evidence>
<organism evidence="1 2">
    <name type="scientific">Paenibacillus mesotrionivorans</name>
    <dbReference type="NCBI Taxonomy" id="3160968"/>
    <lineage>
        <taxon>Bacteria</taxon>
        <taxon>Bacillati</taxon>
        <taxon>Bacillota</taxon>
        <taxon>Bacilli</taxon>
        <taxon>Bacillales</taxon>
        <taxon>Paenibacillaceae</taxon>
        <taxon>Paenibacillus</taxon>
    </lineage>
</organism>
<gene>
    <name evidence="1" type="ORF">ACI1P1_17825</name>
</gene>
<dbReference type="EMBL" id="JBJURJ010000011">
    <property type="protein sequence ID" value="MFM9330162.1"/>
    <property type="molecule type" value="Genomic_DNA"/>
</dbReference>
<sequence length="318" mass="35500">MSISQNLIAPGVYPTMITPFTDSGEVDYHALEQLVEWYIGHGVAGLFAVCQSSEMFALSLEERVSIARFVRERAAGRVQVVASGHISDRLEDQITELQAMAATGVQAIVLVSNRLAAMEEPDEVWKERAALLLEAVPEIPFGVYECPYPYKRLLSPELLAWCEGTGRFQFLKDTSCHSGQIADKLAAVQGGSLKLYNANAATLLESLKLGAHGYSGVMGNFHPDLYAWMYRHYADRPEQAGNLQWFLGLTSVIESQYYPVNAKYYLSLEGLPIGLHTRTKDCRHLTYANRLELEQLHALTALVREHYKLGDCGEIKDR</sequence>
<name>A0ACC7P744_9BACL</name>
<evidence type="ECO:0000313" key="1">
    <source>
        <dbReference type="EMBL" id="MFM9330162.1"/>
    </source>
</evidence>
<proteinExistence type="predicted"/>